<organism evidence="2 3">
    <name type="scientific">Parascaris univalens</name>
    <name type="common">Nematode worm</name>
    <dbReference type="NCBI Taxonomy" id="6257"/>
    <lineage>
        <taxon>Eukaryota</taxon>
        <taxon>Metazoa</taxon>
        <taxon>Ecdysozoa</taxon>
        <taxon>Nematoda</taxon>
        <taxon>Chromadorea</taxon>
        <taxon>Rhabditida</taxon>
        <taxon>Spirurina</taxon>
        <taxon>Ascaridomorpha</taxon>
        <taxon>Ascaridoidea</taxon>
        <taxon>Ascarididae</taxon>
        <taxon>Parascaris</taxon>
    </lineage>
</organism>
<proteinExistence type="predicted"/>
<dbReference type="AlphaFoldDB" id="A0A914ZCL8"/>
<dbReference type="Proteomes" id="UP000887569">
    <property type="component" value="Unplaced"/>
</dbReference>
<evidence type="ECO:0000256" key="1">
    <source>
        <dbReference type="SAM" id="MobiDB-lite"/>
    </source>
</evidence>
<feature type="region of interest" description="Disordered" evidence="1">
    <location>
        <begin position="1"/>
        <end position="122"/>
    </location>
</feature>
<sequence>PGIPGRNGKPGSKGKRGNPGIDASYCSCPERGAKTTENKTSTTSSESLEKQQPISHTTASIYVGSSSRPLLNKVNDEVDINERNYSDQRSLKNGKKVDSTRISPEVGSISENTTTPEEQAETVTDAAVIQSSQQSIDSEKIELSEDLTQMQTLESDADQIQFTYPESTKITTNNWSSTIQKETLSEHLERIEDSDIFQTVSESEIQQSSEICNETAVDRVVGTSTEAVKI</sequence>
<reference evidence="3" key="1">
    <citation type="submission" date="2022-11" db="UniProtKB">
        <authorList>
            <consortium name="WormBaseParasite"/>
        </authorList>
    </citation>
    <scope>IDENTIFICATION</scope>
</reference>
<feature type="compositionally biased region" description="Basic and acidic residues" evidence="1">
    <location>
        <begin position="74"/>
        <end position="99"/>
    </location>
</feature>
<accession>A0A914ZCL8</accession>
<evidence type="ECO:0000313" key="2">
    <source>
        <dbReference type="Proteomes" id="UP000887569"/>
    </source>
</evidence>
<name>A0A914ZCL8_PARUN</name>
<protein>
    <submittedName>
        <fullName evidence="3">Uncharacterized protein</fullName>
    </submittedName>
</protein>
<feature type="compositionally biased region" description="Polar residues" evidence="1">
    <location>
        <begin position="52"/>
        <end position="69"/>
    </location>
</feature>
<dbReference type="WBParaSite" id="PgB01_g021_t01">
    <property type="protein sequence ID" value="PgB01_g021_t01"/>
    <property type="gene ID" value="PgB01_g021"/>
</dbReference>
<evidence type="ECO:0000313" key="3">
    <source>
        <dbReference type="WBParaSite" id="PgB01_g021_t01"/>
    </source>
</evidence>
<keyword evidence="2" id="KW-1185">Reference proteome</keyword>